<name>W6JZQ0_9MICO</name>
<accession>W6JZQ0</accession>
<protein>
    <submittedName>
        <fullName evidence="1">Uncharacterized protein</fullName>
    </submittedName>
</protein>
<dbReference type="Proteomes" id="UP000035763">
    <property type="component" value="Unassembled WGS sequence"/>
</dbReference>
<comment type="caution">
    <text evidence="1">The sequence shown here is derived from an EMBL/GenBank/DDBJ whole genome shotgun (WGS) entry which is preliminary data.</text>
</comment>
<organism evidence="1 2">
    <name type="scientific">Nostocoides australiense Ben110</name>
    <dbReference type="NCBI Taxonomy" id="1193182"/>
    <lineage>
        <taxon>Bacteria</taxon>
        <taxon>Bacillati</taxon>
        <taxon>Actinomycetota</taxon>
        <taxon>Actinomycetes</taxon>
        <taxon>Micrococcales</taxon>
        <taxon>Intrasporangiaceae</taxon>
        <taxon>Nostocoides</taxon>
    </lineage>
</organism>
<dbReference type="RefSeq" id="WP_048700049.1">
    <property type="nucleotide sequence ID" value="NZ_HG764815.1"/>
</dbReference>
<evidence type="ECO:0000313" key="2">
    <source>
        <dbReference type="Proteomes" id="UP000035763"/>
    </source>
</evidence>
<keyword evidence="2" id="KW-1185">Reference proteome</keyword>
<sequence>MMPDRRDPDTAEDDLQTESELLKGVRFAISGSAGDLDEDAIDEALGVTPLISEGSDDSDTA</sequence>
<proteinExistence type="predicted"/>
<dbReference type="EMBL" id="CAJA01000414">
    <property type="protein sequence ID" value="CCH74697.1"/>
    <property type="molecule type" value="Genomic_DNA"/>
</dbReference>
<reference evidence="1 2" key="1">
    <citation type="journal article" date="2013" name="ISME J.">
        <title>A metabolic model for members of the genus Tetrasphaera involved in enhanced biological phosphorus removal.</title>
        <authorList>
            <person name="Kristiansen R."/>
            <person name="Nguyen H.T.T."/>
            <person name="Saunders A.M."/>
            <person name="Nielsen J.L."/>
            <person name="Wimmer R."/>
            <person name="Le V.Q."/>
            <person name="McIlroy S.J."/>
            <person name="Petrovski S."/>
            <person name="Seviour R.J."/>
            <person name="Calteau A."/>
            <person name="Nielsen K.L."/>
            <person name="Nielsen P.H."/>
        </authorList>
    </citation>
    <scope>NUCLEOTIDE SEQUENCE [LARGE SCALE GENOMIC DNA]</scope>
    <source>
        <strain evidence="1 2">Ben110</strain>
    </source>
</reference>
<dbReference type="STRING" id="1193182.BN11_4710003"/>
<dbReference type="AlphaFoldDB" id="W6JZQ0"/>
<gene>
    <name evidence="1" type="ORF">BN11_4710003</name>
</gene>
<evidence type="ECO:0000313" key="1">
    <source>
        <dbReference type="EMBL" id="CCH74697.1"/>
    </source>
</evidence>